<keyword evidence="6 13" id="KW-0521">NADP</keyword>
<geneLocation type="chloroplast" evidence="16"/>
<feature type="transmembrane region" description="Helical" evidence="13">
    <location>
        <begin position="416"/>
        <end position="436"/>
    </location>
</feature>
<dbReference type="Pfam" id="PF19530">
    <property type="entry name" value="Ndh2_N"/>
    <property type="match status" value="1"/>
</dbReference>
<feature type="transmembrane region" description="Helical" evidence="13">
    <location>
        <begin position="47"/>
        <end position="69"/>
    </location>
</feature>
<dbReference type="Pfam" id="PF00361">
    <property type="entry name" value="Proton_antipo_M"/>
    <property type="match status" value="1"/>
</dbReference>
<keyword evidence="4 13" id="KW-0812">Transmembrane</keyword>
<dbReference type="GO" id="GO:0019684">
    <property type="term" value="P:photosynthesis, light reaction"/>
    <property type="evidence" value="ECO:0007669"/>
    <property type="project" value="UniProtKB-UniRule"/>
</dbReference>
<keyword evidence="5 13" id="KW-0874">Quinone</keyword>
<evidence type="ECO:0000256" key="6">
    <source>
        <dbReference type="ARBA" id="ARBA00022857"/>
    </source>
</evidence>
<evidence type="ECO:0000256" key="2">
    <source>
        <dbReference type="ARBA" id="ARBA00022448"/>
    </source>
</evidence>
<keyword evidence="10 13" id="KW-0520">NAD</keyword>
<keyword evidence="11 13" id="KW-0793">Thylakoid</keyword>
<feature type="transmembrane region" description="Helical" evidence="13">
    <location>
        <begin position="84"/>
        <end position="107"/>
    </location>
</feature>
<feature type="transmembrane region" description="Helical" evidence="13">
    <location>
        <begin position="211"/>
        <end position="232"/>
    </location>
</feature>
<dbReference type="AlphaFoldDB" id="A0A248RDS5"/>
<dbReference type="HAMAP" id="MF_00445">
    <property type="entry name" value="NDH1_NuoN_1"/>
    <property type="match status" value="1"/>
</dbReference>
<feature type="transmembrane region" description="Helical" evidence="13">
    <location>
        <begin position="342"/>
        <end position="362"/>
    </location>
</feature>
<feature type="transmembrane region" description="Helical" evidence="13">
    <location>
        <begin position="119"/>
        <end position="144"/>
    </location>
</feature>
<evidence type="ECO:0000256" key="9">
    <source>
        <dbReference type="ARBA" id="ARBA00022989"/>
    </source>
</evidence>
<proteinExistence type="inferred from homology"/>
<evidence type="ECO:0000256" key="3">
    <source>
        <dbReference type="ARBA" id="ARBA00022528"/>
    </source>
</evidence>
<feature type="transmembrane region" description="Helical" evidence="13">
    <location>
        <begin position="312"/>
        <end position="330"/>
    </location>
</feature>
<evidence type="ECO:0000256" key="13">
    <source>
        <dbReference type="HAMAP-Rule" id="MF_00445"/>
    </source>
</evidence>
<gene>
    <name evidence="13 16" type="primary">ndhB</name>
</gene>
<accession>A0A248RDS5</accession>
<keyword evidence="3 16" id="KW-0150">Chloroplast</keyword>
<evidence type="ECO:0000259" key="15">
    <source>
        <dbReference type="Pfam" id="PF19530"/>
    </source>
</evidence>
<dbReference type="PRINTS" id="PR01434">
    <property type="entry name" value="NADHDHGNASE5"/>
</dbReference>
<keyword evidence="9 13" id="KW-1133">Transmembrane helix</keyword>
<dbReference type="EC" id="7.1.1.-" evidence="13"/>
<dbReference type="EMBL" id="KY427351">
    <property type="protein sequence ID" value="ASU95610.1"/>
    <property type="molecule type" value="Genomic_DNA"/>
</dbReference>
<dbReference type="InterPro" id="IPR045693">
    <property type="entry name" value="Ndh2_N"/>
</dbReference>
<evidence type="ECO:0000313" key="16">
    <source>
        <dbReference type="EMBL" id="ASU95610.1"/>
    </source>
</evidence>
<comment type="function">
    <text evidence="13">NDH shuttles electrons from NAD(P)H:plastoquinone, via FMN and iron-sulfur (Fe-S) centers, to quinones in the photosynthetic chain and possibly in a chloroplast respiratory chain. The immediate electron acceptor for the enzyme in this species is believed to be plastoquinone. Couples the redox reaction to proton translocation, and thus conserves the redox energy in a proton gradient.</text>
</comment>
<evidence type="ECO:0000256" key="10">
    <source>
        <dbReference type="ARBA" id="ARBA00023027"/>
    </source>
</evidence>
<dbReference type="GO" id="GO:0042773">
    <property type="term" value="P:ATP synthesis coupled electron transport"/>
    <property type="evidence" value="ECO:0007669"/>
    <property type="project" value="InterPro"/>
</dbReference>
<evidence type="ECO:0000256" key="4">
    <source>
        <dbReference type="ARBA" id="ARBA00022692"/>
    </source>
</evidence>
<evidence type="ECO:0000256" key="11">
    <source>
        <dbReference type="ARBA" id="ARBA00023078"/>
    </source>
</evidence>
<keyword evidence="2 13" id="KW-0813">Transport</keyword>
<comment type="subunit">
    <text evidence="13">NDH is composed of at least 16 different subunits, 5 of which are encoded in the nucleus.</text>
</comment>
<keyword evidence="16" id="KW-0934">Plastid</keyword>
<feature type="transmembrane region" description="Helical" evidence="13">
    <location>
        <begin position="285"/>
        <end position="306"/>
    </location>
</feature>
<dbReference type="GeneID" id="33943529"/>
<protein>
    <recommendedName>
        <fullName evidence="13">NAD(P)H-quinone oxidoreductase subunit 2, chloroplastic</fullName>
        <ecNumber evidence="13">7.1.1.-</ecNumber>
    </recommendedName>
    <alternativeName>
        <fullName evidence="13">NAD(P)H dehydrogenase, subunit 2</fullName>
    </alternativeName>
    <alternativeName>
        <fullName evidence="13">NADH-plastoquinone oxidoreductase subunit 2</fullName>
    </alternativeName>
</protein>
<dbReference type="RefSeq" id="YP_009426926.1">
    <property type="nucleotide sequence ID" value="NC_035857.1"/>
</dbReference>
<keyword evidence="7 13" id="KW-0618">Plastoquinone</keyword>
<evidence type="ECO:0000256" key="7">
    <source>
        <dbReference type="ARBA" id="ARBA00022957"/>
    </source>
</evidence>
<feature type="transmembrane region" description="Helical" evidence="13">
    <location>
        <begin position="477"/>
        <end position="497"/>
    </location>
</feature>
<dbReference type="NCBIfam" id="TIGR01770">
    <property type="entry name" value="NDH_I_N"/>
    <property type="match status" value="1"/>
</dbReference>
<organism evidence="16">
    <name type="scientific">Hypodematium crenatum</name>
    <dbReference type="NCBI Taxonomy" id="65731"/>
    <lineage>
        <taxon>Eukaryota</taxon>
        <taxon>Viridiplantae</taxon>
        <taxon>Streptophyta</taxon>
        <taxon>Embryophyta</taxon>
        <taxon>Tracheophyta</taxon>
        <taxon>Polypodiopsida</taxon>
        <taxon>Polypodiidae</taxon>
        <taxon>Polypodiales</taxon>
        <taxon>Polypodiineae</taxon>
        <taxon>Hypodematiaceae</taxon>
        <taxon>Hypodematium</taxon>
    </lineage>
</organism>
<dbReference type="PANTHER" id="PTHR22773">
    <property type="entry name" value="NADH DEHYDROGENASE"/>
    <property type="match status" value="1"/>
</dbReference>
<comment type="similarity">
    <text evidence="13">Belongs to the complex I subunit 2 family.</text>
</comment>
<feature type="domain" description="NADH:quinone oxidoreductase/Mrp antiporter transmembrane" evidence="14">
    <location>
        <begin position="134"/>
        <end position="431"/>
    </location>
</feature>
<feature type="transmembrane region" description="Helical" evidence="13">
    <location>
        <begin position="20"/>
        <end position="40"/>
    </location>
</feature>
<evidence type="ECO:0000256" key="8">
    <source>
        <dbReference type="ARBA" id="ARBA00022967"/>
    </source>
</evidence>
<name>A0A248RDS5_9MONI</name>
<dbReference type="GO" id="GO:0009535">
    <property type="term" value="C:chloroplast thylakoid membrane"/>
    <property type="evidence" value="ECO:0007669"/>
    <property type="project" value="UniProtKB-SubCell"/>
</dbReference>
<evidence type="ECO:0000256" key="12">
    <source>
        <dbReference type="ARBA" id="ARBA00023136"/>
    </source>
</evidence>
<dbReference type="GO" id="GO:0048038">
    <property type="term" value="F:quinone binding"/>
    <property type="evidence" value="ECO:0007669"/>
    <property type="project" value="UniProtKB-KW"/>
</dbReference>
<dbReference type="GO" id="GO:0016655">
    <property type="term" value="F:oxidoreductase activity, acting on NAD(P)H, quinone or similar compound as acceptor"/>
    <property type="evidence" value="ECO:0007669"/>
    <property type="project" value="UniProtKB-UniRule"/>
</dbReference>
<evidence type="ECO:0000259" key="14">
    <source>
        <dbReference type="Pfam" id="PF00361"/>
    </source>
</evidence>
<reference evidence="16" key="1">
    <citation type="journal article" date="2017" name="Genome Biol. Evol.">
        <title>Plastid Phylogenomics Resolve Deep Relationships among Eupolypod II Ferns with Rapid Radiation and Rate Heterogeneity.</title>
        <authorList>
            <person name="Wei R."/>
            <person name="Yan Y.-H."/>
            <person name="Harris A.J."/>
            <person name="Kang J.-S."/>
            <person name="Shen H."/>
            <person name="Xiang Q.-P."/>
            <person name="Zhang X.-C."/>
        </authorList>
    </citation>
    <scope>NUCLEOTIDE SEQUENCE</scope>
</reference>
<comment type="catalytic activity">
    <reaction evidence="13">
        <text>a plastoquinone + NADH + (n+1) H(+)(in) = a plastoquinol + NAD(+) + n H(+)(out)</text>
        <dbReference type="Rhea" id="RHEA:42608"/>
        <dbReference type="Rhea" id="RHEA-COMP:9561"/>
        <dbReference type="Rhea" id="RHEA-COMP:9562"/>
        <dbReference type="ChEBI" id="CHEBI:15378"/>
        <dbReference type="ChEBI" id="CHEBI:17757"/>
        <dbReference type="ChEBI" id="CHEBI:57540"/>
        <dbReference type="ChEBI" id="CHEBI:57945"/>
        <dbReference type="ChEBI" id="CHEBI:62192"/>
    </reaction>
</comment>
<comment type="catalytic activity">
    <reaction evidence="13">
        <text>a plastoquinone + NADPH + (n+1) H(+)(in) = a plastoquinol + NADP(+) + n H(+)(out)</text>
        <dbReference type="Rhea" id="RHEA:42612"/>
        <dbReference type="Rhea" id="RHEA-COMP:9561"/>
        <dbReference type="Rhea" id="RHEA-COMP:9562"/>
        <dbReference type="ChEBI" id="CHEBI:15378"/>
        <dbReference type="ChEBI" id="CHEBI:17757"/>
        <dbReference type="ChEBI" id="CHEBI:57783"/>
        <dbReference type="ChEBI" id="CHEBI:58349"/>
        <dbReference type="ChEBI" id="CHEBI:62192"/>
    </reaction>
</comment>
<comment type="subcellular location">
    <subcellularLocation>
        <location evidence="1">Membrane</location>
        <topology evidence="1">Multi-pass membrane protein</topology>
    </subcellularLocation>
    <subcellularLocation>
        <location evidence="13">Plastid</location>
        <location evidence="13">Chloroplast thylakoid membrane</location>
        <topology evidence="13">Multi-pass membrane protein</topology>
    </subcellularLocation>
</comment>
<dbReference type="InterPro" id="IPR001750">
    <property type="entry name" value="ND/Mrp_TM"/>
</dbReference>
<evidence type="ECO:0000256" key="1">
    <source>
        <dbReference type="ARBA" id="ARBA00004141"/>
    </source>
</evidence>
<keyword evidence="12 13" id="KW-0472">Membrane</keyword>
<sequence length="503" mass="55297">MNYTNFSFPDFFSLLGNLSTLPERILILNLITVIVIDLLNKGRNTILLYRISLISMLIGVVVSLCQWGIHPVSTVSDHYPISNFSYIFRFFLLICSLLSVLLSVDYIRCSKTALAEFSFLLLTAGLGGMVLCWANDLVTLYVALEFSSLSSCFLSGHTKKDIRSNEATMKFILMGGASSSSLLYGFSLLYGISGGQLQLDKTAGELPFSQYFIVICTSIAFTTAGTAFKLSLVPFHQWTPDVYEGVRSPTPVVAFFSVTSKVAAPALFTRLFGLIFPYLSNEWHIVVGLLATFSMILGNLIAVTQISMKRMLAYPSISQIGYIMIGVLAADPENGYASMITYTFIYILMNLGTFARIISFGLRTGTDNIRDYAGLYMKDPVLTFSPVLRSPSLGGIPPPSGFFGKLYLFWHGWKAGSYPSVLVALITSVISIYYYLKIIKLMFTGKNGRSDASTTYIQNSLVSPSISISKSSIEIAMIIRALASILSGILIDPIIGITRNTLF</sequence>
<feature type="domain" description="NAD(P)H-quinone oxidoreductase subunit 2 N-terminal" evidence="15">
    <location>
        <begin position="19"/>
        <end position="105"/>
    </location>
</feature>
<dbReference type="InterPro" id="IPR010096">
    <property type="entry name" value="NADH-Q_OxRdtase_suN/2"/>
</dbReference>
<keyword evidence="8 13" id="KW-1278">Translocase</keyword>
<evidence type="ECO:0000256" key="5">
    <source>
        <dbReference type="ARBA" id="ARBA00022719"/>
    </source>
</evidence>
<dbReference type="GO" id="GO:0008137">
    <property type="term" value="F:NADH dehydrogenase (ubiquinone) activity"/>
    <property type="evidence" value="ECO:0007669"/>
    <property type="project" value="InterPro"/>
</dbReference>
<feature type="transmembrane region" description="Helical" evidence="13">
    <location>
        <begin position="171"/>
        <end position="190"/>
    </location>
</feature>